<sequence>MEKVFVGKIWDQVKERIRVEMPNRSYVAFVEETTASLDNAVLTIYSKSDFHSEWIRIQYQNLILNSIELVTGEKVELRFKMLPENDIELDPPRKEPSLENIEETDVKFVIEEELVGQLWDEVKKQIKIEVSNPSYVTFVEETTASLDNDVLIIHSKSEYHSEWLRTKYQNRILNAIKKVTGGTIELCFQTLPKNETESYPTRLNKSSHESLEELDLKKEIKCLQKRVDELEERLTALENKEQK</sequence>
<dbReference type="Proteomes" id="UP000076482">
    <property type="component" value="Unassembled WGS sequence"/>
</dbReference>
<dbReference type="AlphaFoldDB" id="A0A164NWN8"/>
<dbReference type="EMBL" id="LJKE01000045">
    <property type="protein sequence ID" value="KZD65940.1"/>
    <property type="molecule type" value="Genomic_DNA"/>
</dbReference>
<dbReference type="PATRIC" id="fig|1396.535.peg.1728"/>
<comment type="caution">
    <text evidence="3">The sequence shown here is derived from an EMBL/GenBank/DDBJ whole genome shotgun (WGS) entry which is preliminary data.</text>
</comment>
<dbReference type="RefSeq" id="WP_063261158.1">
    <property type="nucleotide sequence ID" value="NZ_LJKE01000045.1"/>
</dbReference>
<dbReference type="Pfam" id="PF11638">
    <property type="entry name" value="DnaA_N"/>
    <property type="match status" value="2"/>
</dbReference>
<gene>
    <name evidence="3" type="ORF">B4088_2697</name>
</gene>
<organism evidence="3 4">
    <name type="scientific">Bacillus cereus</name>
    <dbReference type="NCBI Taxonomy" id="1396"/>
    <lineage>
        <taxon>Bacteria</taxon>
        <taxon>Bacillati</taxon>
        <taxon>Bacillota</taxon>
        <taxon>Bacilli</taxon>
        <taxon>Bacillales</taxon>
        <taxon>Bacillaceae</taxon>
        <taxon>Bacillus</taxon>
        <taxon>Bacillus cereus group</taxon>
    </lineage>
</organism>
<evidence type="ECO:0000259" key="2">
    <source>
        <dbReference type="Pfam" id="PF11638"/>
    </source>
</evidence>
<evidence type="ECO:0000313" key="4">
    <source>
        <dbReference type="Proteomes" id="UP000076482"/>
    </source>
</evidence>
<reference evidence="3 4" key="1">
    <citation type="submission" date="2015-09" db="EMBL/GenBank/DDBJ databases">
        <title>Bacillus cereus food isolates.</title>
        <authorList>
            <person name="Boekhorst J."/>
        </authorList>
    </citation>
    <scope>NUCLEOTIDE SEQUENCE [LARGE SCALE GENOMIC DNA]</scope>
    <source>
        <strain evidence="3 4">B4088</strain>
    </source>
</reference>
<keyword evidence="1" id="KW-0175">Coiled coil</keyword>
<dbReference type="InterPro" id="IPR024633">
    <property type="entry name" value="DnaA_N_dom"/>
</dbReference>
<evidence type="ECO:0000313" key="3">
    <source>
        <dbReference type="EMBL" id="KZD65940.1"/>
    </source>
</evidence>
<dbReference type="InterPro" id="IPR038454">
    <property type="entry name" value="DnaA_N_sf"/>
</dbReference>
<feature type="coiled-coil region" evidence="1">
    <location>
        <begin position="213"/>
        <end position="240"/>
    </location>
</feature>
<name>A0A164NWN8_BACCE</name>
<dbReference type="Gene3D" id="3.30.300.180">
    <property type="match status" value="2"/>
</dbReference>
<proteinExistence type="predicted"/>
<protein>
    <recommendedName>
        <fullName evidence="2">DnaA N-terminal domain-containing protein</fullName>
    </recommendedName>
</protein>
<accession>A0A164NWN8</accession>
<evidence type="ECO:0000256" key="1">
    <source>
        <dbReference type="SAM" id="Coils"/>
    </source>
</evidence>
<feature type="domain" description="DnaA N-terminal" evidence="2">
    <location>
        <begin position="117"/>
        <end position="177"/>
    </location>
</feature>
<feature type="domain" description="DnaA N-terminal" evidence="2">
    <location>
        <begin position="8"/>
        <end position="66"/>
    </location>
</feature>